<dbReference type="InterPro" id="IPR058625">
    <property type="entry name" value="MdtA-like_BSH"/>
</dbReference>
<evidence type="ECO:0000256" key="2">
    <source>
        <dbReference type="ARBA" id="ARBA00023054"/>
    </source>
</evidence>
<gene>
    <name evidence="8" type="ORF">FHS56_000815</name>
</gene>
<evidence type="ECO:0000313" key="8">
    <source>
        <dbReference type="EMBL" id="NIK73329.1"/>
    </source>
</evidence>
<comment type="caution">
    <text evidence="8">The sequence shown here is derived from an EMBL/GenBank/DDBJ whole genome shotgun (WGS) entry which is preliminary data.</text>
</comment>
<evidence type="ECO:0000259" key="5">
    <source>
        <dbReference type="Pfam" id="PF25917"/>
    </source>
</evidence>
<dbReference type="Pfam" id="PF25917">
    <property type="entry name" value="BSH_RND"/>
    <property type="match status" value="1"/>
</dbReference>
<name>A0A846MPD2_9BACT</name>
<evidence type="ECO:0000256" key="1">
    <source>
        <dbReference type="ARBA" id="ARBA00004196"/>
    </source>
</evidence>
<keyword evidence="2 3" id="KW-0175">Coiled coil</keyword>
<organism evidence="8 9">
    <name type="scientific">Thermonema lapsum</name>
    <dbReference type="NCBI Taxonomy" id="28195"/>
    <lineage>
        <taxon>Bacteria</taxon>
        <taxon>Pseudomonadati</taxon>
        <taxon>Bacteroidota</taxon>
        <taxon>Cytophagia</taxon>
        <taxon>Cytophagales</taxon>
        <taxon>Thermonemataceae</taxon>
        <taxon>Thermonema</taxon>
    </lineage>
</organism>
<feature type="domain" description="AprE-like beta-barrel" evidence="7">
    <location>
        <begin position="252"/>
        <end position="344"/>
    </location>
</feature>
<feature type="domain" description="Multidrug resistance protein MdtA-like barrel-sandwich hybrid" evidence="5">
    <location>
        <begin position="73"/>
        <end position="233"/>
    </location>
</feature>
<dbReference type="Proteomes" id="UP000537126">
    <property type="component" value="Unassembled WGS sequence"/>
</dbReference>
<dbReference type="Gene3D" id="1.10.287.470">
    <property type="entry name" value="Helix hairpin bin"/>
    <property type="match status" value="1"/>
</dbReference>
<dbReference type="AlphaFoldDB" id="A0A846MPD2"/>
<dbReference type="GO" id="GO:0030313">
    <property type="term" value="C:cell envelope"/>
    <property type="evidence" value="ECO:0007669"/>
    <property type="project" value="UniProtKB-SubCell"/>
</dbReference>
<reference evidence="8 9" key="1">
    <citation type="submission" date="2020-03" db="EMBL/GenBank/DDBJ databases">
        <title>Genomic Encyclopedia of Type Strains, Phase IV (KMG-IV): sequencing the most valuable type-strain genomes for metagenomic binning, comparative biology and taxonomic classification.</title>
        <authorList>
            <person name="Goeker M."/>
        </authorList>
    </citation>
    <scope>NUCLEOTIDE SEQUENCE [LARGE SCALE GENOMIC DNA]</scope>
    <source>
        <strain evidence="8 9">DSM 5718</strain>
    </source>
</reference>
<dbReference type="InterPro" id="IPR058649">
    <property type="entry name" value="CzcB_C"/>
</dbReference>
<evidence type="ECO:0000256" key="4">
    <source>
        <dbReference type="SAM" id="MobiDB-lite"/>
    </source>
</evidence>
<feature type="coiled-coil region" evidence="3">
    <location>
        <begin position="113"/>
        <end position="140"/>
    </location>
</feature>
<evidence type="ECO:0000313" key="9">
    <source>
        <dbReference type="Proteomes" id="UP000537126"/>
    </source>
</evidence>
<evidence type="ECO:0000259" key="7">
    <source>
        <dbReference type="Pfam" id="PF26002"/>
    </source>
</evidence>
<dbReference type="EMBL" id="JAASRN010000001">
    <property type="protein sequence ID" value="NIK73329.1"/>
    <property type="molecule type" value="Genomic_DNA"/>
</dbReference>
<dbReference type="InterPro" id="IPR050465">
    <property type="entry name" value="UPF0194_transport"/>
</dbReference>
<dbReference type="Gene3D" id="2.40.30.170">
    <property type="match status" value="1"/>
</dbReference>
<dbReference type="Pfam" id="PF25975">
    <property type="entry name" value="CzcB_C"/>
    <property type="match status" value="1"/>
</dbReference>
<dbReference type="PANTHER" id="PTHR32347">
    <property type="entry name" value="EFFLUX SYSTEM COMPONENT YKNX-RELATED"/>
    <property type="match status" value="1"/>
</dbReference>
<dbReference type="Pfam" id="PF26002">
    <property type="entry name" value="Beta-barrel_AprE"/>
    <property type="match status" value="1"/>
</dbReference>
<feature type="domain" description="CzcB-like C-terminal circularly permuted SH3-like" evidence="6">
    <location>
        <begin position="393"/>
        <end position="435"/>
    </location>
</feature>
<proteinExistence type="predicted"/>
<dbReference type="SUPFAM" id="SSF111369">
    <property type="entry name" value="HlyD-like secretion proteins"/>
    <property type="match status" value="2"/>
</dbReference>
<dbReference type="PANTHER" id="PTHR32347:SF14">
    <property type="entry name" value="EFFLUX SYSTEM COMPONENT YKNX-RELATED"/>
    <property type="match status" value="1"/>
</dbReference>
<accession>A0A846MPD2</accession>
<sequence length="473" mass="52117">MEQHTVMKEKKSRRLKTWHFVVSGVVLVALLIVAQRAGWIGKKSLTEVEIAAVQRTTIVEKVAASGKIQPEAEVKVSSEVSGEIIELTVQEGDSVVKGQLLVRLRPDLLQASVDRARAALQQQQAQLMQARARESQAKARYLIAKANYERNQKLYAEKVISDLEYEQSKTDYEVAKEEYEAAKSSTEASQYAVASARATLKEAQDNLRRTTIYAPTSGIVSLLNVEMGERVVGTAQMAGTELLRIANLNNMEVRVDVNENDIVKVSLGDTATIEIDAFMDVETPIRGVVTSIANTAKQSATADAVTEFEVRIRILPESINMLRRQSGKRYPLRPGMTASVEIITNRKENVVAVPIAAATTRLPSELKKAKGQTDKPNKEKQESDNKAGNQKEEPVTVVFVYKDGKVEARIVETGISDFDNIEIVKGLKEGEQIVVAPFVAISKLLTDGKEVKVKGEGSKNKADKGKKENKQKE</sequence>
<dbReference type="RefSeq" id="WP_243844137.1">
    <property type="nucleotide sequence ID" value="NZ_JAASRN010000001.1"/>
</dbReference>
<keyword evidence="9" id="KW-1185">Reference proteome</keyword>
<evidence type="ECO:0000259" key="6">
    <source>
        <dbReference type="Pfam" id="PF25975"/>
    </source>
</evidence>
<feature type="region of interest" description="Disordered" evidence="4">
    <location>
        <begin position="364"/>
        <end position="390"/>
    </location>
</feature>
<evidence type="ECO:0000256" key="3">
    <source>
        <dbReference type="SAM" id="Coils"/>
    </source>
</evidence>
<dbReference type="InterPro" id="IPR058982">
    <property type="entry name" value="Beta-barrel_AprE"/>
</dbReference>
<protein>
    <submittedName>
        <fullName evidence="8">HlyD family secretion protein</fullName>
    </submittedName>
</protein>
<comment type="subcellular location">
    <subcellularLocation>
        <location evidence="1">Cell envelope</location>
    </subcellularLocation>
</comment>
<feature type="region of interest" description="Disordered" evidence="4">
    <location>
        <begin position="451"/>
        <end position="473"/>
    </location>
</feature>
<dbReference type="Gene3D" id="2.40.50.100">
    <property type="match status" value="1"/>
</dbReference>
<dbReference type="Gene3D" id="2.40.420.20">
    <property type="match status" value="1"/>
</dbReference>